<accession>A0A1I2SPV1</accession>
<dbReference type="AlphaFoldDB" id="A0A1I2SPV1"/>
<proteinExistence type="predicted"/>
<evidence type="ECO:0000313" key="2">
    <source>
        <dbReference type="Proteomes" id="UP000198897"/>
    </source>
</evidence>
<dbReference type="EMBL" id="FOOG01000054">
    <property type="protein sequence ID" value="SFG54790.1"/>
    <property type="molecule type" value="Genomic_DNA"/>
</dbReference>
<name>A0A1I2SPV1_9BACI</name>
<organism evidence="1 2">
    <name type="scientific">Halobacillus alkaliphilus</name>
    <dbReference type="NCBI Taxonomy" id="396056"/>
    <lineage>
        <taxon>Bacteria</taxon>
        <taxon>Bacillati</taxon>
        <taxon>Bacillota</taxon>
        <taxon>Bacilli</taxon>
        <taxon>Bacillales</taxon>
        <taxon>Bacillaceae</taxon>
        <taxon>Halobacillus</taxon>
    </lineage>
</organism>
<keyword evidence="2" id="KW-1185">Reference proteome</keyword>
<protein>
    <submittedName>
        <fullName evidence="1">Uncharacterized protein</fullName>
    </submittedName>
</protein>
<reference evidence="2" key="1">
    <citation type="submission" date="2016-10" db="EMBL/GenBank/DDBJ databases">
        <authorList>
            <person name="Varghese N."/>
            <person name="Submissions S."/>
        </authorList>
    </citation>
    <scope>NUCLEOTIDE SEQUENCE [LARGE SCALE GENOMIC DNA]</scope>
    <source>
        <strain evidence="2">FP5</strain>
    </source>
</reference>
<dbReference type="Proteomes" id="UP000198897">
    <property type="component" value="Unassembled WGS sequence"/>
</dbReference>
<sequence>MKGIVKKLKYFPVNVMNSLYIFSDLAEAVSQDSPLPILKIEREGTLCLKTALLKDG</sequence>
<evidence type="ECO:0000313" key="1">
    <source>
        <dbReference type="EMBL" id="SFG54790.1"/>
    </source>
</evidence>
<gene>
    <name evidence="1" type="ORF">SAMN05216353_15415</name>
</gene>